<name>A0A368TQT4_9GAMM</name>
<dbReference type="Gene3D" id="1.20.910.10">
    <property type="entry name" value="Heme oxygenase-like"/>
    <property type="match status" value="1"/>
</dbReference>
<organism evidence="1 2">
    <name type="scientific">Vreelandella rituensis</name>
    <dbReference type="NCBI Taxonomy" id="2282306"/>
    <lineage>
        <taxon>Bacteria</taxon>
        <taxon>Pseudomonadati</taxon>
        <taxon>Pseudomonadota</taxon>
        <taxon>Gammaproteobacteria</taxon>
        <taxon>Oceanospirillales</taxon>
        <taxon>Halomonadaceae</taxon>
        <taxon>Vreelandella</taxon>
    </lineage>
</organism>
<proteinExistence type="predicted"/>
<dbReference type="Proteomes" id="UP000253204">
    <property type="component" value="Unassembled WGS sequence"/>
</dbReference>
<dbReference type="EMBL" id="QPIJ01000063">
    <property type="protein sequence ID" value="RCV86587.1"/>
    <property type="molecule type" value="Genomic_DNA"/>
</dbReference>
<evidence type="ECO:0008006" key="3">
    <source>
        <dbReference type="Google" id="ProtNLM"/>
    </source>
</evidence>
<dbReference type="AlphaFoldDB" id="A0A368TQT4"/>
<dbReference type="RefSeq" id="WP_114488288.1">
    <property type="nucleotide sequence ID" value="NZ_CBCSHM010000057.1"/>
</dbReference>
<sequence length="88" mass="9678">MLEGSRQGGQVIARQVRRALGTTAPVSFFDSPQSEAHWQRFLTFLDSHCLPEESLVAVTAAQHAFDDYLTALNEAGETRSARHSTSES</sequence>
<comment type="caution">
    <text evidence="1">The sequence shown here is derived from an EMBL/GenBank/DDBJ whole genome shotgun (WGS) entry which is preliminary data.</text>
</comment>
<reference evidence="1 2" key="1">
    <citation type="submission" date="2018-07" db="EMBL/GenBank/DDBJ databases">
        <title>Halomonas rutogse sp. nov., isolated from Lake TangqianCo on Tibetan Plateau.</title>
        <authorList>
            <person name="Lu H."/>
            <person name="Xing P."/>
            <person name="Wu Q."/>
        </authorList>
    </citation>
    <scope>NUCLEOTIDE SEQUENCE [LARGE SCALE GENOMIC DNA]</scope>
    <source>
        <strain evidence="1 2">TQ8S</strain>
    </source>
</reference>
<dbReference type="SUPFAM" id="SSF48613">
    <property type="entry name" value="Heme oxygenase-like"/>
    <property type="match status" value="1"/>
</dbReference>
<keyword evidence="2" id="KW-1185">Reference proteome</keyword>
<dbReference type="InterPro" id="IPR016084">
    <property type="entry name" value="Haem_Oase-like_multi-hlx"/>
</dbReference>
<protein>
    <recommendedName>
        <fullName evidence="3">Heme oxygenase</fullName>
    </recommendedName>
</protein>
<gene>
    <name evidence="1" type="ORF">DU506_18180</name>
</gene>
<dbReference type="OrthoDB" id="114943at2"/>
<evidence type="ECO:0000313" key="1">
    <source>
        <dbReference type="EMBL" id="RCV86587.1"/>
    </source>
</evidence>
<evidence type="ECO:0000313" key="2">
    <source>
        <dbReference type="Proteomes" id="UP000253204"/>
    </source>
</evidence>
<accession>A0A368TQT4</accession>